<protein>
    <submittedName>
        <fullName evidence="3">Putative cullin</fullName>
    </submittedName>
</protein>
<dbReference type="Proteomes" id="UP000265566">
    <property type="component" value="Chromosome 5"/>
</dbReference>
<evidence type="ECO:0000313" key="3">
    <source>
        <dbReference type="EMBL" id="RHN55334.1"/>
    </source>
</evidence>
<evidence type="ECO:0000259" key="2">
    <source>
        <dbReference type="Pfam" id="PF00888"/>
    </source>
</evidence>
<comment type="similarity">
    <text evidence="1">Belongs to the cullin family.</text>
</comment>
<accession>A0A396HTQ7</accession>
<organism evidence="3">
    <name type="scientific">Medicago truncatula</name>
    <name type="common">Barrel medic</name>
    <name type="synonym">Medicago tribuloides</name>
    <dbReference type="NCBI Taxonomy" id="3880"/>
    <lineage>
        <taxon>Eukaryota</taxon>
        <taxon>Viridiplantae</taxon>
        <taxon>Streptophyta</taxon>
        <taxon>Embryophyta</taxon>
        <taxon>Tracheophyta</taxon>
        <taxon>Spermatophyta</taxon>
        <taxon>Magnoliopsida</taxon>
        <taxon>eudicotyledons</taxon>
        <taxon>Gunneridae</taxon>
        <taxon>Pentapetalae</taxon>
        <taxon>rosids</taxon>
        <taxon>fabids</taxon>
        <taxon>Fabales</taxon>
        <taxon>Fabaceae</taxon>
        <taxon>Papilionoideae</taxon>
        <taxon>50 kb inversion clade</taxon>
        <taxon>NPAAA clade</taxon>
        <taxon>Hologalegina</taxon>
        <taxon>IRL clade</taxon>
        <taxon>Trifolieae</taxon>
        <taxon>Medicago</taxon>
    </lineage>
</organism>
<gene>
    <name evidence="3" type="ORF">MtrunA17_Chr5g0416681</name>
</gene>
<dbReference type="InterPro" id="IPR045093">
    <property type="entry name" value="Cullin"/>
</dbReference>
<sequence>MVILKEGEKLYMGLVAIMTSHVKEISKSIEDATQGDFFLEELNRKWNDYKDAILDVRKVLLYMDRVYVIHNNKTRIHDLGMNLWRDNVVNSTQIVQSQLKKTLVKLVHRECIGEVINRDLTDNILMMLKDLGDSVYETLFEIPFIEVSAEFYRGEFQKLSEYCDCGDYLWKAENHLIKGLIRVNHYLDSISQKKIYNAMYKEIIENHMLRLIRIENSWLVTLFLNNRYEDLRNLYQIFSTYPNGLFTIQKVANLC</sequence>
<reference evidence="3" key="1">
    <citation type="journal article" date="2018" name="Nat. Plants">
        <title>Whole-genome landscape of Medicago truncatula symbiotic genes.</title>
        <authorList>
            <person name="Pecrix Y."/>
            <person name="Gamas P."/>
            <person name="Carrere S."/>
        </authorList>
    </citation>
    <scope>NUCLEOTIDE SEQUENCE</scope>
    <source>
        <tissue evidence="3">Leaves</tissue>
    </source>
</reference>
<dbReference type="GO" id="GO:0031625">
    <property type="term" value="F:ubiquitin protein ligase binding"/>
    <property type="evidence" value="ECO:0007669"/>
    <property type="project" value="InterPro"/>
</dbReference>
<dbReference type="AlphaFoldDB" id="A0A396HTQ7"/>
<feature type="domain" description="Cullin N-terminal" evidence="2">
    <location>
        <begin position="5"/>
        <end position="246"/>
    </location>
</feature>
<dbReference type="PANTHER" id="PTHR11932">
    <property type="entry name" value="CULLIN"/>
    <property type="match status" value="1"/>
</dbReference>
<dbReference type="Gene3D" id="1.20.1310.10">
    <property type="entry name" value="Cullin Repeats"/>
    <property type="match status" value="2"/>
</dbReference>
<comment type="caution">
    <text evidence="3">The sequence shown here is derived from an EMBL/GenBank/DDBJ whole genome shotgun (WGS) entry which is preliminary data.</text>
</comment>
<dbReference type="FunFam" id="1.20.1310.10:FF:000001">
    <property type="entry name" value="Cullin 3"/>
    <property type="match status" value="1"/>
</dbReference>
<dbReference type="Pfam" id="PF00888">
    <property type="entry name" value="Cullin"/>
    <property type="match status" value="1"/>
</dbReference>
<name>A0A396HTQ7_MEDTR</name>
<dbReference type="EMBL" id="PSQE01000005">
    <property type="protein sequence ID" value="RHN55334.1"/>
    <property type="molecule type" value="Genomic_DNA"/>
</dbReference>
<dbReference type="SUPFAM" id="SSF74788">
    <property type="entry name" value="Cullin repeat-like"/>
    <property type="match status" value="1"/>
</dbReference>
<dbReference type="Gramene" id="rna30503">
    <property type="protein sequence ID" value="RHN55334.1"/>
    <property type="gene ID" value="gene30503"/>
</dbReference>
<dbReference type="Gene3D" id="6.10.280.240">
    <property type="match status" value="1"/>
</dbReference>
<dbReference type="InterPro" id="IPR016159">
    <property type="entry name" value="Cullin_repeat-like_dom_sf"/>
</dbReference>
<proteinExistence type="inferred from homology"/>
<evidence type="ECO:0000256" key="1">
    <source>
        <dbReference type="ARBA" id="ARBA00006019"/>
    </source>
</evidence>
<dbReference type="GO" id="GO:0006511">
    <property type="term" value="P:ubiquitin-dependent protein catabolic process"/>
    <property type="evidence" value="ECO:0007669"/>
    <property type="project" value="InterPro"/>
</dbReference>
<dbReference type="InterPro" id="IPR001373">
    <property type="entry name" value="Cullin_N"/>
</dbReference>